<keyword evidence="5" id="KW-0732">Signal</keyword>
<dbReference type="Pfam" id="PF07715">
    <property type="entry name" value="Plug"/>
    <property type="match status" value="1"/>
</dbReference>
<proteinExistence type="inferred from homology"/>
<comment type="caution">
    <text evidence="14">The sequence shown here is derived from an EMBL/GenBank/DDBJ whole genome shotgun (WGS) entry which is preliminary data.</text>
</comment>
<keyword evidence="8 14" id="KW-0675">Receptor</keyword>
<evidence type="ECO:0000313" key="15">
    <source>
        <dbReference type="Proteomes" id="UP001597375"/>
    </source>
</evidence>
<evidence type="ECO:0000256" key="8">
    <source>
        <dbReference type="ARBA" id="ARBA00023170"/>
    </source>
</evidence>
<sequence>MKIHSTLYLCLTFPLVAQNYLEPLVLTATRSEIPLSEAAYSVESFGAEDFLENTVRTLPDALRYTPGVLVQKTAYGHGSPYIRGFTGRQNLLLVDGVRFNNSTFRGGPVQYWNTLDTFSLDRFELIRSQGSVLYGSDAAGGTLNAFTKSADFQNEQEGEVFSHGSAYYEYRSNGRGSHLGRLETQTGIGGKFGLHLGVSAKEFGDIEDSAVGLMRGTGYPEQAIDARIDYAIDTRTTLTFLHQNFNQDNVSRWHSTRDNPGWTHGSSYTLPGSFIARDIDQERSLSYLRFTHENDQADALIRRVTGTLSYQTSSETEFQIRTLTDLRRQSYEVDTLGLDLELESAVAGGALVYGVDYYHDSIDSTASRNRGSGFAFDITNRPVADDSSYDLFGAYAQYIRPIGEKWELTGGVRFTHASADLGKFYDSNTRMDHSASDSWDDVSASLRAIYKVDDKSMIFGGLSQAFRAPNLNDLSGNLTSRSGMNSTGSLEVEPEEFLTAELGYRENRERSGYSASIFYTHVSDVITGVPVVSGSGTTVTTNGSDGYVYGVELEGYWEIFPQWTLSGFAAWQEGRTETPAFIGGPEIDEYFSRLLPLSGSLALRWDHASMPVWIEGRLLASAEADRLSSGDRGDTQRIPVNGTPAYAVVSMRAGYNPTEKIQLTAAVENMLDDDYRLHGSGQNEPGVNAIIGAKYIW</sequence>
<evidence type="ECO:0000256" key="1">
    <source>
        <dbReference type="ARBA" id="ARBA00004571"/>
    </source>
</evidence>
<accession>A0ABW5D6U6</accession>
<dbReference type="Proteomes" id="UP001597375">
    <property type="component" value="Unassembled WGS sequence"/>
</dbReference>
<keyword evidence="3 10" id="KW-1134">Transmembrane beta strand</keyword>
<dbReference type="Gene3D" id="2.170.130.10">
    <property type="entry name" value="TonB-dependent receptor, plug domain"/>
    <property type="match status" value="1"/>
</dbReference>
<evidence type="ECO:0000313" key="14">
    <source>
        <dbReference type="EMBL" id="MFD2255355.1"/>
    </source>
</evidence>
<dbReference type="InterPro" id="IPR036942">
    <property type="entry name" value="Beta-barrel_TonB_sf"/>
</dbReference>
<gene>
    <name evidence="14" type="ORF">ACFSSA_01585</name>
</gene>
<comment type="subcellular location">
    <subcellularLocation>
        <location evidence="1 10">Cell outer membrane</location>
        <topology evidence="1 10">Multi-pass membrane protein</topology>
    </subcellularLocation>
</comment>
<reference evidence="15" key="1">
    <citation type="journal article" date="2019" name="Int. J. Syst. Evol. Microbiol.">
        <title>The Global Catalogue of Microorganisms (GCM) 10K type strain sequencing project: providing services to taxonomists for standard genome sequencing and annotation.</title>
        <authorList>
            <consortium name="The Broad Institute Genomics Platform"/>
            <consortium name="The Broad Institute Genome Sequencing Center for Infectious Disease"/>
            <person name="Wu L."/>
            <person name="Ma J."/>
        </authorList>
    </citation>
    <scope>NUCLEOTIDE SEQUENCE [LARGE SCALE GENOMIC DNA]</scope>
    <source>
        <strain evidence="15">CGMCC 4.7106</strain>
    </source>
</reference>
<dbReference type="CDD" id="cd01347">
    <property type="entry name" value="ligand_gated_channel"/>
    <property type="match status" value="1"/>
</dbReference>
<dbReference type="PANTHER" id="PTHR30069:SF29">
    <property type="entry name" value="HEMOGLOBIN AND HEMOGLOBIN-HAPTOGLOBIN-BINDING PROTEIN 1-RELATED"/>
    <property type="match status" value="1"/>
</dbReference>
<feature type="domain" description="TonB-dependent receptor plug" evidence="13">
    <location>
        <begin position="35"/>
        <end position="142"/>
    </location>
</feature>
<keyword evidence="15" id="KW-1185">Reference proteome</keyword>
<evidence type="ECO:0000256" key="3">
    <source>
        <dbReference type="ARBA" id="ARBA00022452"/>
    </source>
</evidence>
<feature type="domain" description="TonB-dependent receptor-like beta-barrel" evidence="12">
    <location>
        <begin position="232"/>
        <end position="669"/>
    </location>
</feature>
<dbReference type="PROSITE" id="PS52016">
    <property type="entry name" value="TONB_DEPENDENT_REC_3"/>
    <property type="match status" value="1"/>
</dbReference>
<name>A0ABW5D6U6_9BACT</name>
<dbReference type="Pfam" id="PF00593">
    <property type="entry name" value="TonB_dep_Rec_b-barrel"/>
    <property type="match status" value="1"/>
</dbReference>
<evidence type="ECO:0000259" key="13">
    <source>
        <dbReference type="Pfam" id="PF07715"/>
    </source>
</evidence>
<evidence type="ECO:0000256" key="5">
    <source>
        <dbReference type="ARBA" id="ARBA00022729"/>
    </source>
</evidence>
<keyword evidence="9 10" id="KW-0998">Cell outer membrane</keyword>
<dbReference type="InterPro" id="IPR012910">
    <property type="entry name" value="Plug_dom"/>
</dbReference>
<protein>
    <submittedName>
        <fullName evidence="14">TonB-dependent receptor plug domain-containing protein</fullName>
    </submittedName>
</protein>
<evidence type="ECO:0000256" key="2">
    <source>
        <dbReference type="ARBA" id="ARBA00022448"/>
    </source>
</evidence>
<dbReference type="EMBL" id="JBHUIT010000002">
    <property type="protein sequence ID" value="MFD2255355.1"/>
    <property type="molecule type" value="Genomic_DNA"/>
</dbReference>
<evidence type="ECO:0000256" key="10">
    <source>
        <dbReference type="PROSITE-ProRule" id="PRU01360"/>
    </source>
</evidence>
<dbReference type="InterPro" id="IPR037066">
    <property type="entry name" value="Plug_dom_sf"/>
</dbReference>
<dbReference type="RefSeq" id="WP_386818014.1">
    <property type="nucleotide sequence ID" value="NZ_JBHUIT010000002.1"/>
</dbReference>
<keyword evidence="7 10" id="KW-0472">Membrane</keyword>
<dbReference type="Gene3D" id="2.40.170.20">
    <property type="entry name" value="TonB-dependent receptor, beta-barrel domain"/>
    <property type="match status" value="1"/>
</dbReference>
<keyword evidence="2 10" id="KW-0813">Transport</keyword>
<dbReference type="InterPro" id="IPR039426">
    <property type="entry name" value="TonB-dep_rcpt-like"/>
</dbReference>
<comment type="similarity">
    <text evidence="10 11">Belongs to the TonB-dependent receptor family.</text>
</comment>
<organism evidence="14 15">
    <name type="scientific">Luteolibacter algae</name>
    <dbReference type="NCBI Taxonomy" id="454151"/>
    <lineage>
        <taxon>Bacteria</taxon>
        <taxon>Pseudomonadati</taxon>
        <taxon>Verrucomicrobiota</taxon>
        <taxon>Verrucomicrobiia</taxon>
        <taxon>Verrucomicrobiales</taxon>
        <taxon>Verrucomicrobiaceae</taxon>
        <taxon>Luteolibacter</taxon>
    </lineage>
</organism>
<evidence type="ECO:0000259" key="12">
    <source>
        <dbReference type="Pfam" id="PF00593"/>
    </source>
</evidence>
<dbReference type="InterPro" id="IPR000531">
    <property type="entry name" value="Beta-barrel_TonB"/>
</dbReference>
<evidence type="ECO:0000256" key="7">
    <source>
        <dbReference type="ARBA" id="ARBA00023136"/>
    </source>
</evidence>
<keyword evidence="4 10" id="KW-0812">Transmembrane</keyword>
<keyword evidence="6 11" id="KW-0798">TonB box</keyword>
<dbReference type="SUPFAM" id="SSF56935">
    <property type="entry name" value="Porins"/>
    <property type="match status" value="1"/>
</dbReference>
<evidence type="ECO:0000256" key="4">
    <source>
        <dbReference type="ARBA" id="ARBA00022692"/>
    </source>
</evidence>
<evidence type="ECO:0000256" key="6">
    <source>
        <dbReference type="ARBA" id="ARBA00023077"/>
    </source>
</evidence>
<dbReference type="PANTHER" id="PTHR30069">
    <property type="entry name" value="TONB-DEPENDENT OUTER MEMBRANE RECEPTOR"/>
    <property type="match status" value="1"/>
</dbReference>
<evidence type="ECO:0000256" key="9">
    <source>
        <dbReference type="ARBA" id="ARBA00023237"/>
    </source>
</evidence>
<evidence type="ECO:0000256" key="11">
    <source>
        <dbReference type="RuleBase" id="RU003357"/>
    </source>
</evidence>